<protein>
    <recommendedName>
        <fullName evidence="5">DNA transfer protein</fullName>
    </recommendedName>
</protein>
<name>A0A6J5MLV5_9CAUD</name>
<dbReference type="EMBL" id="LR796485">
    <property type="protein sequence ID" value="CAB4147784.1"/>
    <property type="molecule type" value="Genomic_DNA"/>
</dbReference>
<sequence>MKFSPGPQSLWETAVFDPLSIGISAGTSLIGGLISSGAASNAADVQAGAADRASAAALAQAAQTREDLAPYRGYGTTAGGQLINRLNQLTSPFNPTMADLEATPGYQFTRDQGLKSVQNAAAAKGLGISGAALKGAANYATGLANSTYKTAFDIDSANKTNSFNKLLALTQVGAGAASNTGHINTQGVQNANNFATSGAAAEAAGGVAGANAITSGLNNVAGLYNTYTLLNRLRPANAN</sequence>
<proteinExistence type="predicted"/>
<evidence type="ECO:0000313" key="4">
    <source>
        <dbReference type="EMBL" id="CAB4218235.1"/>
    </source>
</evidence>
<organism evidence="1">
    <name type="scientific">uncultured Caudovirales phage</name>
    <dbReference type="NCBI Taxonomy" id="2100421"/>
    <lineage>
        <taxon>Viruses</taxon>
        <taxon>Duplodnaviria</taxon>
        <taxon>Heunggongvirae</taxon>
        <taxon>Uroviricota</taxon>
        <taxon>Caudoviricetes</taxon>
        <taxon>Peduoviridae</taxon>
        <taxon>Maltschvirus</taxon>
        <taxon>Maltschvirus maltsch</taxon>
    </lineage>
</organism>
<evidence type="ECO:0000313" key="1">
    <source>
        <dbReference type="EMBL" id="CAB4147784.1"/>
    </source>
</evidence>
<accession>A0A6J5MLV5</accession>
<dbReference type="EMBL" id="LR797465">
    <property type="protein sequence ID" value="CAB4218235.1"/>
    <property type="molecule type" value="Genomic_DNA"/>
</dbReference>
<dbReference type="EMBL" id="LR797101">
    <property type="protein sequence ID" value="CAB4187077.1"/>
    <property type="molecule type" value="Genomic_DNA"/>
</dbReference>
<evidence type="ECO:0000313" key="2">
    <source>
        <dbReference type="EMBL" id="CAB4177891.1"/>
    </source>
</evidence>
<evidence type="ECO:0008006" key="5">
    <source>
        <dbReference type="Google" id="ProtNLM"/>
    </source>
</evidence>
<reference evidence="1" key="1">
    <citation type="submission" date="2020-04" db="EMBL/GenBank/DDBJ databases">
        <authorList>
            <person name="Chiriac C."/>
            <person name="Salcher M."/>
            <person name="Ghai R."/>
            <person name="Kavagutti S V."/>
        </authorList>
    </citation>
    <scope>NUCLEOTIDE SEQUENCE</scope>
</reference>
<dbReference type="EMBL" id="LR796959">
    <property type="protein sequence ID" value="CAB4177891.1"/>
    <property type="molecule type" value="Genomic_DNA"/>
</dbReference>
<gene>
    <name evidence="2" type="ORF">UFOVP1011_6</name>
    <name evidence="3" type="ORF">UFOVP1162_2</name>
    <name evidence="4" type="ORF">UFOVP1611_5</name>
    <name evidence="1" type="ORF">UFOVP504_44</name>
</gene>
<evidence type="ECO:0000313" key="3">
    <source>
        <dbReference type="EMBL" id="CAB4187077.1"/>
    </source>
</evidence>